<proteinExistence type="predicted"/>
<dbReference type="InterPro" id="IPR011032">
    <property type="entry name" value="GroES-like_sf"/>
</dbReference>
<dbReference type="KEGG" id="nmr:Nmar_1565"/>
<dbReference type="Pfam" id="PF00107">
    <property type="entry name" value="ADH_zinc_N"/>
    <property type="match status" value="1"/>
</dbReference>
<evidence type="ECO:0000256" key="1">
    <source>
        <dbReference type="ARBA" id="ARBA00022857"/>
    </source>
</evidence>
<keyword evidence="1" id="KW-0521">NADP</keyword>
<dbReference type="GO" id="GO:0016491">
    <property type="term" value="F:oxidoreductase activity"/>
    <property type="evidence" value="ECO:0007669"/>
    <property type="project" value="InterPro"/>
</dbReference>
<sequence length="361" mass="39792">MKKIMKALVYEEYTTDDDFSKILKIKDLPIPEPKSNEVVFKVKAAALNYDDIWGMRGKPLAIPLPHISGTDAAGEVTAVGEDVKNFKVGDRVVSHGNMSCRVCKRCTSGREYDCKKRTIWGFETGPLWGGYCEYTHLPEVNVVKIPEGISYEEAAAASMTMLTSWHMLVGRAKIQPGQLVLIMGGGSGVGNYGIQIAKLFGCTVIATASPDKLDQLLELGADYAIDHRKEDWHKEVRAIAKKLPKPFGEVPGVDVIFEHIGGSHWNKELTLLNYGGTVITTGATTGYMAKTDLRHIFFKGLNILGSTQGTRAELEEGFYWMSKGKIKSIIDSEYTLEQAAEAHTKMLKGKGLFGKIIMKPN</sequence>
<accession>A9A5Y3</accession>
<dbReference type="Gene3D" id="3.90.180.10">
    <property type="entry name" value="Medium-chain alcohol dehydrogenases, catalytic domain"/>
    <property type="match status" value="1"/>
</dbReference>
<keyword evidence="4" id="KW-1185">Reference proteome</keyword>
<dbReference type="CDD" id="cd08266">
    <property type="entry name" value="Zn_ADH_like1"/>
    <property type="match status" value="1"/>
</dbReference>
<evidence type="ECO:0000313" key="3">
    <source>
        <dbReference type="EMBL" id="ABX13461.1"/>
    </source>
</evidence>
<dbReference type="Pfam" id="PF08240">
    <property type="entry name" value="ADH_N"/>
    <property type="match status" value="1"/>
</dbReference>
<dbReference type="InterPro" id="IPR051603">
    <property type="entry name" value="Zinc-ADH_QOR/CCCR"/>
</dbReference>
<reference evidence="3 4" key="1">
    <citation type="journal article" date="2010" name="Proc. Natl. Acad. Sci. U.S.A.">
        <title>Nitrosopumilus maritimus genome reveals unique mechanisms for nitrification and autotrophy in globally distributed marine crenarchaea.</title>
        <authorList>
            <person name="Walker C.B."/>
            <person name="de la Torre J.R."/>
            <person name="Klotz M.G."/>
            <person name="Urakawa H."/>
            <person name="Pinel N."/>
            <person name="Arp D.J."/>
            <person name="Brochier-Armanet C."/>
            <person name="Chain P.S."/>
            <person name="Chan P.P."/>
            <person name="Gollabgir A."/>
            <person name="Hemp J."/>
            <person name="Hugler M."/>
            <person name="Karr E.A."/>
            <person name="Konneke M."/>
            <person name="Shin M."/>
            <person name="Lawton T.J."/>
            <person name="Lowe T."/>
            <person name="Martens-Habbena W."/>
            <person name="Sayavedra-Soto L.A."/>
            <person name="Lang D."/>
            <person name="Sievert S.M."/>
            <person name="Rosenzweig A.C."/>
            <person name="Manning G."/>
            <person name="Stahl D.A."/>
        </authorList>
    </citation>
    <scope>NUCLEOTIDE SEQUENCE [LARGE SCALE GENOMIC DNA]</scope>
    <source>
        <strain evidence="3 4">SCM1</strain>
    </source>
</reference>
<dbReference type="InterPro" id="IPR013149">
    <property type="entry name" value="ADH-like_C"/>
</dbReference>
<dbReference type="InterPro" id="IPR013154">
    <property type="entry name" value="ADH-like_N"/>
</dbReference>
<dbReference type="InParanoid" id="A9A5Y3"/>
<dbReference type="PANTHER" id="PTHR44154">
    <property type="entry name" value="QUINONE OXIDOREDUCTASE"/>
    <property type="match status" value="1"/>
</dbReference>
<protein>
    <submittedName>
        <fullName evidence="3">Alcohol dehydrogenase zinc-binding domain protein</fullName>
    </submittedName>
</protein>
<dbReference type="EMBL" id="CP000866">
    <property type="protein sequence ID" value="ABX13461.1"/>
    <property type="molecule type" value="Genomic_DNA"/>
</dbReference>
<gene>
    <name evidence="3" type="ordered locus">Nmar_1565</name>
</gene>
<dbReference type="PANTHER" id="PTHR44154:SF1">
    <property type="entry name" value="QUINONE OXIDOREDUCTASE"/>
    <property type="match status" value="1"/>
</dbReference>
<evidence type="ECO:0000313" key="4">
    <source>
        <dbReference type="Proteomes" id="UP000000792"/>
    </source>
</evidence>
<dbReference type="eggNOG" id="arCOG01458">
    <property type="taxonomic scope" value="Archaea"/>
</dbReference>
<dbReference type="PhylomeDB" id="A9A5Y3"/>
<organism evidence="3 4">
    <name type="scientific">Nitrosopumilus maritimus (strain SCM1)</name>
    <dbReference type="NCBI Taxonomy" id="436308"/>
    <lineage>
        <taxon>Archaea</taxon>
        <taxon>Nitrososphaerota</taxon>
        <taxon>Nitrososphaeria</taxon>
        <taxon>Nitrosopumilales</taxon>
        <taxon>Nitrosopumilaceae</taxon>
        <taxon>Nitrosopumilus</taxon>
    </lineage>
</organism>
<dbReference type="FunCoup" id="A9A5Y3">
    <property type="interactions" value="15"/>
</dbReference>
<evidence type="ECO:0000259" key="2">
    <source>
        <dbReference type="SMART" id="SM00829"/>
    </source>
</evidence>
<dbReference type="InterPro" id="IPR020843">
    <property type="entry name" value="ER"/>
</dbReference>
<dbReference type="InterPro" id="IPR036291">
    <property type="entry name" value="NAD(P)-bd_dom_sf"/>
</dbReference>
<name>A9A5Y3_NITMS</name>
<dbReference type="Proteomes" id="UP000000792">
    <property type="component" value="Chromosome"/>
</dbReference>
<dbReference type="Gene3D" id="3.40.50.720">
    <property type="entry name" value="NAD(P)-binding Rossmann-like Domain"/>
    <property type="match status" value="1"/>
</dbReference>
<dbReference type="SUPFAM" id="SSF50129">
    <property type="entry name" value="GroES-like"/>
    <property type="match status" value="1"/>
</dbReference>
<dbReference type="EnsemblBacteria" id="ABX13461">
    <property type="protein sequence ID" value="ABX13461"/>
    <property type="gene ID" value="Nmar_1565"/>
</dbReference>
<feature type="domain" description="Enoyl reductase (ER)" evidence="2">
    <location>
        <begin position="21"/>
        <end position="358"/>
    </location>
</feature>
<dbReference type="STRING" id="436308.Nmar_1565"/>
<dbReference type="SMART" id="SM00829">
    <property type="entry name" value="PKS_ER"/>
    <property type="match status" value="1"/>
</dbReference>
<dbReference type="AlphaFoldDB" id="A9A5Y3"/>
<dbReference type="HOGENOM" id="CLU_026673_3_4_2"/>
<dbReference type="SUPFAM" id="SSF51735">
    <property type="entry name" value="NAD(P)-binding Rossmann-fold domains"/>
    <property type="match status" value="1"/>
</dbReference>